<keyword evidence="3" id="KW-1185">Reference proteome</keyword>
<evidence type="ECO:0000256" key="1">
    <source>
        <dbReference type="SAM" id="Phobius"/>
    </source>
</evidence>
<feature type="transmembrane region" description="Helical" evidence="1">
    <location>
        <begin position="159"/>
        <end position="177"/>
    </location>
</feature>
<dbReference type="EMBL" id="CABFWF030000013">
    <property type="protein sequence ID" value="CAD7044334.1"/>
    <property type="molecule type" value="Genomic_DNA"/>
</dbReference>
<sequence>MNVFLVACVFAVTVALLGSGMLARGRIYEFPFLVGAITFGFILPQLPGVAMDDFLPDHAFARTATFTLMCLFMSWYGWSRRKTPFFVFRIDFDESRLLIAAALLSAAGAYFYLKLSRLPGDLVIGVQMSGVPVIYIFFSRLLSYGMVIAALCTARRPSWLSASILAFGLIFYLDRIIVTGKRAEAVELLIIFALALWFYRGVAAPRVLAVAGLLLGTLLMNSMGDYRTITQANNAPIWDDVRRIDVIGNFQEVMQQGGEEMRNAIRRIEHTTDTMQFDYGKFHWNSLIFSYVPAQVVGADFKQSMMLDEPPGSRDYSPVLGTTETGMADAFQSFWYFGAFKFFLLAYVMRGVWITANRGEFAAQFVYSLSIVPAMHAISHQTDWVLMVWVHMLIFAAPVLTGAIVPRRRPASSLRPV</sequence>
<feature type="transmembrane region" description="Helical" evidence="1">
    <location>
        <begin position="97"/>
        <end position="113"/>
    </location>
</feature>
<proteinExistence type="predicted"/>
<name>A0ABM8PRC6_9HYPH</name>
<keyword evidence="1" id="KW-0812">Transmembrane</keyword>
<feature type="transmembrane region" description="Helical" evidence="1">
    <location>
        <begin position="384"/>
        <end position="405"/>
    </location>
</feature>
<dbReference type="Proteomes" id="UP000606921">
    <property type="component" value="Unassembled WGS sequence"/>
</dbReference>
<feature type="transmembrane region" description="Helical" evidence="1">
    <location>
        <begin position="59"/>
        <end position="76"/>
    </location>
</feature>
<gene>
    <name evidence="2" type="ORF">REJC140_03807</name>
</gene>
<accession>A0ABM8PRC6</accession>
<evidence type="ECO:0000313" key="3">
    <source>
        <dbReference type="Proteomes" id="UP000606921"/>
    </source>
</evidence>
<feature type="transmembrane region" description="Helical" evidence="1">
    <location>
        <begin position="133"/>
        <end position="152"/>
    </location>
</feature>
<feature type="transmembrane region" description="Helical" evidence="1">
    <location>
        <begin position="207"/>
        <end position="224"/>
    </location>
</feature>
<keyword evidence="1" id="KW-1133">Transmembrane helix</keyword>
<keyword evidence="1" id="KW-0472">Membrane</keyword>
<comment type="caution">
    <text evidence="2">The sequence shown here is derived from an EMBL/GenBank/DDBJ whole genome shotgun (WGS) entry which is preliminary data.</text>
</comment>
<reference evidence="2 3" key="1">
    <citation type="submission" date="2020-11" db="EMBL/GenBank/DDBJ databases">
        <authorList>
            <person name="Lassalle F."/>
        </authorList>
    </citation>
    <scope>NUCLEOTIDE SEQUENCE [LARGE SCALE GENOMIC DNA]</scope>
    <source>
        <strain evidence="2 3">JC140</strain>
    </source>
</reference>
<protein>
    <submittedName>
        <fullName evidence="2">Uncharacterized protein</fullName>
    </submittedName>
</protein>
<evidence type="ECO:0000313" key="2">
    <source>
        <dbReference type="EMBL" id="CAD7044334.1"/>
    </source>
</evidence>
<feature type="transmembrane region" description="Helical" evidence="1">
    <location>
        <begin position="333"/>
        <end position="349"/>
    </location>
</feature>
<organism evidence="2 3">
    <name type="scientific">Pseudorhizobium endolithicum</name>
    <dbReference type="NCBI Taxonomy" id="1191678"/>
    <lineage>
        <taxon>Bacteria</taxon>
        <taxon>Pseudomonadati</taxon>
        <taxon>Pseudomonadota</taxon>
        <taxon>Alphaproteobacteria</taxon>
        <taxon>Hyphomicrobiales</taxon>
        <taxon>Rhizobiaceae</taxon>
        <taxon>Rhizobium/Agrobacterium group</taxon>
        <taxon>Pseudorhizobium</taxon>
    </lineage>
</organism>
<dbReference type="RefSeq" id="WP_235988694.1">
    <property type="nucleotide sequence ID" value="NZ_CABFWF030000013.1"/>
</dbReference>